<sequence>MLDTVECEHEGMGCILLPADFGNGGYVKVNGKQFPLPDTETQQHYAMQVEPEEEGVAIYVSPSPLASQELLGLAIHCRDKVCYFDTLTACNEPVGLYVPYTALHGGVNRIELFNSEGRGLCKRLIWKSAPERELNLHIRQNQKTYKAFSPVALDMQLEDKEGKPVAATFSLAVRDSEGDLAGNHATSTNADLLLSSELKGYVHHPDFYFEKDDAAHRRALDLLLLVQGWSANSFETLCGQQSFQLKQPIEEKLTLNGIAYKDNDKREPYPFLQLKLNMYSKSGGNLVAEATTDKNGRFAFVSNVDYEGDWMAHITTKNAEGEKEWSRVAFDRWFSPKVRPLTFSEIQLEVPMPRQYDSTATATEEQDFFEWNDTVSDKQSIVLGTAVVKTKKKYKGFTGNRYTYNGGEKAGMRQAETFFNVEMEVERYKDMGYAPDTFIRFLPFLSKDFSTGEQQEADDAFIENDNNNIAYNENRSLSEEQEKTGVNGAANDHTLSVAYTTFRGEPIATYLNNGTGAINAAEINVIKAEEVKSAVVVKGANIKRLVDHDFGTSNSGGFNDYYALFVYELPNAALYRSKKGIMKRRVWGYAQPKLFFHPNYAETDVPSSKDVRRTLYWNPSVTTDDKGKASVVFFTNSREEVELRITARGVSADGRMIDADK</sequence>
<dbReference type="EMBL" id="AMCI01001703">
    <property type="protein sequence ID" value="EJX04741.1"/>
    <property type="molecule type" value="Genomic_DNA"/>
</dbReference>
<evidence type="ECO:0000313" key="1">
    <source>
        <dbReference type="EMBL" id="EJX04741.1"/>
    </source>
</evidence>
<comment type="caution">
    <text evidence="1">The sequence shown here is derived from an EMBL/GenBank/DDBJ whole genome shotgun (WGS) entry which is preliminary data.</text>
</comment>
<name>J9CWW1_9ZZZZ</name>
<accession>J9CWW1</accession>
<gene>
    <name evidence="1" type="ORF">EVA_07156</name>
</gene>
<reference evidence="1" key="1">
    <citation type="journal article" date="2012" name="PLoS ONE">
        <title>Gene sets for utilization of primary and secondary nutrition supplies in the distal gut of endangered iberian lynx.</title>
        <authorList>
            <person name="Alcaide M."/>
            <person name="Messina E."/>
            <person name="Richter M."/>
            <person name="Bargiela R."/>
            <person name="Peplies J."/>
            <person name="Huws S.A."/>
            <person name="Newbold C.J."/>
            <person name="Golyshin P.N."/>
            <person name="Simon M.A."/>
            <person name="Lopez G."/>
            <person name="Yakimov M.M."/>
            <person name="Ferrer M."/>
        </authorList>
    </citation>
    <scope>NUCLEOTIDE SEQUENCE</scope>
</reference>
<proteinExistence type="predicted"/>
<dbReference type="AlphaFoldDB" id="J9CWW1"/>
<protein>
    <submittedName>
        <fullName evidence="1">Uncharacterized protein</fullName>
    </submittedName>
</protein>
<organism evidence="1">
    <name type="scientific">gut metagenome</name>
    <dbReference type="NCBI Taxonomy" id="749906"/>
    <lineage>
        <taxon>unclassified sequences</taxon>
        <taxon>metagenomes</taxon>
        <taxon>organismal metagenomes</taxon>
    </lineage>
</organism>